<organism evidence="1 2">
    <name type="scientific">Actibacterium atlanticum</name>
    <dbReference type="NCBI Taxonomy" id="1461693"/>
    <lineage>
        <taxon>Bacteria</taxon>
        <taxon>Pseudomonadati</taxon>
        <taxon>Pseudomonadota</taxon>
        <taxon>Alphaproteobacteria</taxon>
        <taxon>Rhodobacterales</taxon>
        <taxon>Roseobacteraceae</taxon>
        <taxon>Actibacterium</taxon>
    </lineage>
</organism>
<evidence type="ECO:0000313" key="1">
    <source>
        <dbReference type="EMBL" id="KCV81588.1"/>
    </source>
</evidence>
<protein>
    <submittedName>
        <fullName evidence="1">Uncharacterized protein</fullName>
    </submittedName>
</protein>
<name>A0A058ZJ29_9RHOB</name>
<dbReference type="RefSeq" id="WP_035251704.1">
    <property type="nucleotide sequence ID" value="NZ_AQQY01000007.1"/>
</dbReference>
<dbReference type="EMBL" id="AQQY01000007">
    <property type="protein sequence ID" value="KCV81588.1"/>
    <property type="molecule type" value="Genomic_DNA"/>
</dbReference>
<keyword evidence="2" id="KW-1185">Reference proteome</keyword>
<dbReference type="OrthoDB" id="7871152at2"/>
<proteinExistence type="predicted"/>
<dbReference type="AlphaFoldDB" id="A0A058ZJ29"/>
<reference evidence="1 2" key="1">
    <citation type="submission" date="2013-04" db="EMBL/GenBank/DDBJ databases">
        <title>Shimia sp. 22II-S11-Z10 Genome Sequencing.</title>
        <authorList>
            <person name="Lai Q."/>
            <person name="Li G."/>
            <person name="Shao Z."/>
        </authorList>
    </citation>
    <scope>NUCLEOTIDE SEQUENCE [LARGE SCALE GENOMIC DNA]</scope>
    <source>
        <strain evidence="2">22II-S11-Z10</strain>
    </source>
</reference>
<gene>
    <name evidence="1" type="ORF">ATO10_11767</name>
</gene>
<sequence length="95" mass="10910">MTDFISLLAIYYACDEAATQMLLPKDEAMHCAKIYKTVKLQFLSSDDLHSYQTGDTAQKATIMQLAYLRFKEWETQNGPQVRDLRQSSADLLWQG</sequence>
<accession>A0A058ZJ29</accession>
<evidence type="ECO:0000313" key="2">
    <source>
        <dbReference type="Proteomes" id="UP000024836"/>
    </source>
</evidence>
<dbReference type="Proteomes" id="UP000024836">
    <property type="component" value="Unassembled WGS sequence"/>
</dbReference>
<comment type="caution">
    <text evidence="1">The sequence shown here is derived from an EMBL/GenBank/DDBJ whole genome shotgun (WGS) entry which is preliminary data.</text>
</comment>
<dbReference type="eggNOG" id="ENOG502ZR5H">
    <property type="taxonomic scope" value="Bacteria"/>
</dbReference>